<dbReference type="InterPro" id="IPR024788">
    <property type="entry name" value="Malectin-like_Carb-bd_dom"/>
</dbReference>
<comment type="catalytic activity">
    <reaction evidence="16">
        <text>L-seryl-[protein] + ATP = O-phospho-L-seryl-[protein] + ADP + H(+)</text>
        <dbReference type="Rhea" id="RHEA:17989"/>
        <dbReference type="Rhea" id="RHEA-COMP:9863"/>
        <dbReference type="Rhea" id="RHEA-COMP:11604"/>
        <dbReference type="ChEBI" id="CHEBI:15378"/>
        <dbReference type="ChEBI" id="CHEBI:29999"/>
        <dbReference type="ChEBI" id="CHEBI:30616"/>
        <dbReference type="ChEBI" id="CHEBI:83421"/>
        <dbReference type="ChEBI" id="CHEBI:456216"/>
        <dbReference type="EC" id="2.7.11.1"/>
    </reaction>
</comment>
<dbReference type="Proteomes" id="UP001141806">
    <property type="component" value="Unassembled WGS sequence"/>
</dbReference>
<dbReference type="PROSITE" id="PS00107">
    <property type="entry name" value="PROTEIN_KINASE_ATP"/>
    <property type="match status" value="1"/>
</dbReference>
<keyword evidence="10" id="KW-0418">Kinase</keyword>
<sequence>MDYELRNLLGRLNDKKMMGLVNLATSIGFYLLCFFLLLLTQPVCSQDGFVSLQCCAPSNTTDPSTNISWNSDVNLFSGIGKCQEISAPVVTNTGYIWARIFSQGPGNKWCYNLTTTNNQNYLIRGTFLDGLSINPSIDTIFNILFGATSIGQVNSSDNTSVVEGIFRATNHYIDFCLVGENGSPYISKLELRPFDDFLYPELDSSYVLKVVSRVDVGNTKKVFRYPYDRSDRIWATSTSLSKSTITISNTSISVIGANASVPVQVLQTALTDKRQLQFIQDDLEVGSKSYLIFLYFLELEGSVKKGERVFDIYVNGEKKYEHFDVLGGGTISNYKKAALNASSENGILNVTLVGVPHRLGPICNAYEILQVHTRSEGTVQQDVDVVMEIRDELIASNPQNEVLLSWAGDPCLPLPWQGLGCEPRNSSAAINSLDLSSWNLQGSLPPHITELANLKELNLSFNHFTGIFLSFPESSMLTSMDVRNNELTGSVTESFSSLPYLTQLYYGCNFQVSNRLPPGLLNRSNLTTDFGNCVGRVSSPSMHQIIIGIVTGGSILFAVAASFIFVGIYKQRLMARGILDQLQNLNTKNQIFSLPSSNEFSLASRSIQAFTLECIKTATRNYKTLLGEGGFGSVYHGTLSDGQEVAVKVRSATSTQGSSEFDNELKLLSSIRHENLVPLLGYCCESHQMILVYHFMSNGSLHDHLNGEAAEQKILDWPTRLSIALGAARGLAYLHTFSDCNIVHGDVKSSNILLDHNMCAKLADFGFSECAPQNRDEGSYLEVRGTAGYVDPEFYSTQHFSAKIDIFSFGVVLLEILTGQEPLNIQQPHKEWSLVEWAKSFIMDSRIEEIVDPAIKSGYHAEAMWKVVEVALACTESHSEYRPCMIDVVRELEDALIIERNASENMTSTDSLGGSYHFPIKKNMIISPPLTPTEPLLLSQAFTSLQP</sequence>
<keyword evidence="4" id="KW-0597">Phosphoprotein</keyword>
<keyword evidence="9 17" id="KW-0547">Nucleotide-binding</keyword>
<evidence type="ECO:0000256" key="7">
    <source>
        <dbReference type="ARBA" id="ARBA00022692"/>
    </source>
</evidence>
<dbReference type="InterPro" id="IPR001611">
    <property type="entry name" value="Leu-rich_rpt"/>
</dbReference>
<dbReference type="PROSITE" id="PS00108">
    <property type="entry name" value="PROTEIN_KINASE_ST"/>
    <property type="match status" value="1"/>
</dbReference>
<dbReference type="InterPro" id="IPR008271">
    <property type="entry name" value="Ser/Thr_kinase_AS"/>
</dbReference>
<keyword evidence="6" id="KW-0808">Transferase</keyword>
<evidence type="ECO:0000256" key="14">
    <source>
        <dbReference type="ARBA" id="ARBA00023170"/>
    </source>
</evidence>
<evidence type="ECO:0000256" key="12">
    <source>
        <dbReference type="ARBA" id="ARBA00022989"/>
    </source>
</evidence>
<dbReference type="CDD" id="cd14066">
    <property type="entry name" value="STKc_IRAK"/>
    <property type="match status" value="1"/>
</dbReference>
<feature type="transmembrane region" description="Helical" evidence="18">
    <location>
        <begin position="20"/>
        <end position="39"/>
    </location>
</feature>
<keyword evidence="8" id="KW-0677">Repeat</keyword>
<dbReference type="InterPro" id="IPR001245">
    <property type="entry name" value="Ser-Thr/Tyr_kinase_cat_dom"/>
</dbReference>
<protein>
    <recommendedName>
        <fullName evidence="2">non-specific serine/threonine protein kinase</fullName>
        <ecNumber evidence="2">2.7.11.1</ecNumber>
    </recommendedName>
</protein>
<evidence type="ECO:0000256" key="13">
    <source>
        <dbReference type="ARBA" id="ARBA00023136"/>
    </source>
</evidence>
<dbReference type="PANTHER" id="PTHR45631">
    <property type="entry name" value="OS07G0107800 PROTEIN-RELATED"/>
    <property type="match status" value="1"/>
</dbReference>
<evidence type="ECO:0000256" key="2">
    <source>
        <dbReference type="ARBA" id="ARBA00012513"/>
    </source>
</evidence>
<dbReference type="EMBL" id="JAMYWD010000005">
    <property type="protein sequence ID" value="KAJ4971615.1"/>
    <property type="molecule type" value="Genomic_DNA"/>
</dbReference>
<evidence type="ECO:0000256" key="8">
    <source>
        <dbReference type="ARBA" id="ARBA00022737"/>
    </source>
</evidence>
<comment type="caution">
    <text evidence="20">The sequence shown here is derived from an EMBL/GenBank/DDBJ whole genome shotgun (WGS) entry which is preliminary data.</text>
</comment>
<evidence type="ECO:0000259" key="19">
    <source>
        <dbReference type="PROSITE" id="PS50011"/>
    </source>
</evidence>
<evidence type="ECO:0000256" key="17">
    <source>
        <dbReference type="PROSITE-ProRule" id="PRU10141"/>
    </source>
</evidence>
<keyword evidence="11 17" id="KW-0067">ATP-binding</keyword>
<dbReference type="InterPro" id="IPR011009">
    <property type="entry name" value="Kinase-like_dom_sf"/>
</dbReference>
<evidence type="ECO:0000256" key="18">
    <source>
        <dbReference type="SAM" id="Phobius"/>
    </source>
</evidence>
<dbReference type="InterPro" id="IPR032675">
    <property type="entry name" value="LRR_dom_sf"/>
</dbReference>
<dbReference type="PANTHER" id="PTHR45631:SF27">
    <property type="entry name" value="PROTEIN KINASE DOMAIN-CONTAINING PROTEIN"/>
    <property type="match status" value="1"/>
</dbReference>
<evidence type="ECO:0000256" key="16">
    <source>
        <dbReference type="ARBA" id="ARBA00048679"/>
    </source>
</evidence>
<evidence type="ECO:0000256" key="1">
    <source>
        <dbReference type="ARBA" id="ARBA00004167"/>
    </source>
</evidence>
<dbReference type="Gene3D" id="3.80.10.10">
    <property type="entry name" value="Ribonuclease Inhibitor"/>
    <property type="match status" value="1"/>
</dbReference>
<comment type="catalytic activity">
    <reaction evidence="15">
        <text>L-threonyl-[protein] + ATP = O-phospho-L-threonyl-[protein] + ADP + H(+)</text>
        <dbReference type="Rhea" id="RHEA:46608"/>
        <dbReference type="Rhea" id="RHEA-COMP:11060"/>
        <dbReference type="Rhea" id="RHEA-COMP:11605"/>
        <dbReference type="ChEBI" id="CHEBI:15378"/>
        <dbReference type="ChEBI" id="CHEBI:30013"/>
        <dbReference type="ChEBI" id="CHEBI:30616"/>
        <dbReference type="ChEBI" id="CHEBI:61977"/>
        <dbReference type="ChEBI" id="CHEBI:456216"/>
        <dbReference type="EC" id="2.7.11.1"/>
    </reaction>
</comment>
<keyword evidence="7 18" id="KW-0812">Transmembrane</keyword>
<dbReference type="EC" id="2.7.11.1" evidence="2"/>
<evidence type="ECO:0000256" key="4">
    <source>
        <dbReference type="ARBA" id="ARBA00022553"/>
    </source>
</evidence>
<dbReference type="Pfam" id="PF00560">
    <property type="entry name" value="LRR_1"/>
    <property type="match status" value="1"/>
</dbReference>
<feature type="binding site" evidence="17">
    <location>
        <position position="648"/>
    </location>
    <ligand>
        <name>ATP</name>
        <dbReference type="ChEBI" id="CHEBI:30616"/>
    </ligand>
</feature>
<evidence type="ECO:0000256" key="15">
    <source>
        <dbReference type="ARBA" id="ARBA00047899"/>
    </source>
</evidence>
<dbReference type="Gene3D" id="1.10.510.10">
    <property type="entry name" value="Transferase(Phosphotransferase) domain 1"/>
    <property type="match status" value="1"/>
</dbReference>
<dbReference type="InterPro" id="IPR000719">
    <property type="entry name" value="Prot_kinase_dom"/>
</dbReference>
<accession>A0A9Q0KJH5</accession>
<keyword evidence="21" id="KW-1185">Reference proteome</keyword>
<dbReference type="Gene3D" id="3.30.200.20">
    <property type="entry name" value="Phosphorylase Kinase, domain 1"/>
    <property type="match status" value="1"/>
</dbReference>
<keyword evidence="3" id="KW-0723">Serine/threonine-protein kinase</keyword>
<keyword evidence="12 18" id="KW-1133">Transmembrane helix</keyword>
<dbReference type="GO" id="GO:0004674">
    <property type="term" value="F:protein serine/threonine kinase activity"/>
    <property type="evidence" value="ECO:0007669"/>
    <property type="project" value="UniProtKB-KW"/>
</dbReference>
<reference evidence="20" key="1">
    <citation type="journal article" date="2023" name="Plant J.">
        <title>The genome of the king protea, Protea cynaroides.</title>
        <authorList>
            <person name="Chang J."/>
            <person name="Duong T.A."/>
            <person name="Schoeman C."/>
            <person name="Ma X."/>
            <person name="Roodt D."/>
            <person name="Barker N."/>
            <person name="Li Z."/>
            <person name="Van de Peer Y."/>
            <person name="Mizrachi E."/>
        </authorList>
    </citation>
    <scope>NUCLEOTIDE SEQUENCE</scope>
    <source>
        <tissue evidence="20">Young leaves</tissue>
    </source>
</reference>
<evidence type="ECO:0000256" key="11">
    <source>
        <dbReference type="ARBA" id="ARBA00022840"/>
    </source>
</evidence>
<dbReference type="PROSITE" id="PS50011">
    <property type="entry name" value="PROTEIN_KINASE_DOM"/>
    <property type="match status" value="1"/>
</dbReference>
<dbReference type="OrthoDB" id="4062651at2759"/>
<keyword evidence="14" id="KW-0675">Receptor</keyword>
<keyword evidence="13 18" id="KW-0472">Membrane</keyword>
<evidence type="ECO:0000256" key="9">
    <source>
        <dbReference type="ARBA" id="ARBA00022741"/>
    </source>
</evidence>
<dbReference type="Gene3D" id="2.60.120.430">
    <property type="entry name" value="Galactose-binding lectin"/>
    <property type="match status" value="1"/>
</dbReference>
<name>A0A9Q0KJH5_9MAGN</name>
<dbReference type="SUPFAM" id="SSF52058">
    <property type="entry name" value="L domain-like"/>
    <property type="match status" value="1"/>
</dbReference>
<dbReference type="GO" id="GO:0005524">
    <property type="term" value="F:ATP binding"/>
    <property type="evidence" value="ECO:0007669"/>
    <property type="project" value="UniProtKB-UniRule"/>
</dbReference>
<evidence type="ECO:0000256" key="5">
    <source>
        <dbReference type="ARBA" id="ARBA00022614"/>
    </source>
</evidence>
<dbReference type="Pfam" id="PF12819">
    <property type="entry name" value="Malectin_like"/>
    <property type="match status" value="1"/>
</dbReference>
<dbReference type="FunFam" id="3.30.200.20:FF:000039">
    <property type="entry name" value="receptor-like protein kinase FERONIA"/>
    <property type="match status" value="1"/>
</dbReference>
<dbReference type="Pfam" id="PF07714">
    <property type="entry name" value="PK_Tyr_Ser-Thr"/>
    <property type="match status" value="1"/>
</dbReference>
<feature type="transmembrane region" description="Helical" evidence="18">
    <location>
        <begin position="545"/>
        <end position="569"/>
    </location>
</feature>
<proteinExistence type="predicted"/>
<evidence type="ECO:0000256" key="6">
    <source>
        <dbReference type="ARBA" id="ARBA00022679"/>
    </source>
</evidence>
<feature type="domain" description="Protein kinase" evidence="19">
    <location>
        <begin position="620"/>
        <end position="897"/>
    </location>
</feature>
<dbReference type="InterPro" id="IPR017441">
    <property type="entry name" value="Protein_kinase_ATP_BS"/>
</dbReference>
<comment type="subcellular location">
    <subcellularLocation>
        <location evidence="1">Membrane</location>
        <topology evidence="1">Single-pass membrane protein</topology>
    </subcellularLocation>
</comment>
<keyword evidence="5" id="KW-0433">Leucine-rich repeat</keyword>
<organism evidence="20 21">
    <name type="scientific">Protea cynaroides</name>
    <dbReference type="NCBI Taxonomy" id="273540"/>
    <lineage>
        <taxon>Eukaryota</taxon>
        <taxon>Viridiplantae</taxon>
        <taxon>Streptophyta</taxon>
        <taxon>Embryophyta</taxon>
        <taxon>Tracheophyta</taxon>
        <taxon>Spermatophyta</taxon>
        <taxon>Magnoliopsida</taxon>
        <taxon>Proteales</taxon>
        <taxon>Proteaceae</taxon>
        <taxon>Protea</taxon>
    </lineage>
</organism>
<evidence type="ECO:0000313" key="21">
    <source>
        <dbReference type="Proteomes" id="UP001141806"/>
    </source>
</evidence>
<dbReference type="SMART" id="SM00220">
    <property type="entry name" value="S_TKc"/>
    <property type="match status" value="1"/>
</dbReference>
<evidence type="ECO:0000256" key="3">
    <source>
        <dbReference type="ARBA" id="ARBA00022527"/>
    </source>
</evidence>
<dbReference type="SUPFAM" id="SSF56112">
    <property type="entry name" value="Protein kinase-like (PK-like)"/>
    <property type="match status" value="1"/>
</dbReference>
<evidence type="ECO:0000313" key="20">
    <source>
        <dbReference type="EMBL" id="KAJ4971615.1"/>
    </source>
</evidence>
<dbReference type="AlphaFoldDB" id="A0A9Q0KJH5"/>
<dbReference type="FunFam" id="1.10.510.10:FF:000146">
    <property type="entry name" value="LRR receptor-like serine/threonine-protein kinase IOS1"/>
    <property type="match status" value="1"/>
</dbReference>
<dbReference type="GO" id="GO:0016020">
    <property type="term" value="C:membrane"/>
    <property type="evidence" value="ECO:0007669"/>
    <property type="project" value="UniProtKB-SubCell"/>
</dbReference>
<gene>
    <name evidence="20" type="ORF">NE237_004714</name>
</gene>
<evidence type="ECO:0000256" key="10">
    <source>
        <dbReference type="ARBA" id="ARBA00022777"/>
    </source>
</evidence>